<feature type="domain" description="EF-hand" evidence="5">
    <location>
        <begin position="39"/>
        <end position="74"/>
    </location>
</feature>
<keyword evidence="8" id="KW-0378">Hydrolase</keyword>
<dbReference type="GO" id="GO:0004519">
    <property type="term" value="F:endonuclease activity"/>
    <property type="evidence" value="ECO:0007669"/>
    <property type="project" value="UniProtKB-KW"/>
</dbReference>
<dbReference type="OrthoDB" id="418195at2759"/>
<sequence length="231" mass="26089">MAAAAAATVGARRGRARGQVILVEAELQRKAAENQMKRQQNELAQSILEKYDADHNGILSPTELKKMLADYSKHRFDEEVQPTEEDLVFLFRLFDKRGGKDGKRDGNIDRSELMSLLRAWGDFMKQKEVVQGLVKTFDKDENNAIDMDELQDLLEATHKGPVKREVTEWVMRESDLSGNGLLNDLELARALLAFELLCKGEPHIRKDLSEGVVVDKDLEPPKKKTTICAVQ</sequence>
<dbReference type="Gene3D" id="1.10.238.10">
    <property type="entry name" value="EF-hand"/>
    <property type="match status" value="3"/>
</dbReference>
<dbReference type="EMBL" id="CAMXCT010001489">
    <property type="protein sequence ID" value="CAI3990550.1"/>
    <property type="molecule type" value="Genomic_DNA"/>
</dbReference>
<keyword evidence="3" id="KW-0106">Calcium</keyword>
<accession>A0A9P1CFH9</accession>
<keyword evidence="1" id="KW-0479">Metal-binding</keyword>
<evidence type="ECO:0000256" key="4">
    <source>
        <dbReference type="SAM" id="Coils"/>
    </source>
</evidence>
<keyword evidence="8" id="KW-0255">Endonuclease</keyword>
<dbReference type="InterPro" id="IPR011992">
    <property type="entry name" value="EF-hand-dom_pair"/>
</dbReference>
<dbReference type="EMBL" id="CAMXCT030001489">
    <property type="protein sequence ID" value="CAL4777862.1"/>
    <property type="molecule type" value="Genomic_DNA"/>
</dbReference>
<dbReference type="InterPro" id="IPR018247">
    <property type="entry name" value="EF_Hand_1_Ca_BS"/>
</dbReference>
<organism evidence="6">
    <name type="scientific">Cladocopium goreaui</name>
    <dbReference type="NCBI Taxonomy" id="2562237"/>
    <lineage>
        <taxon>Eukaryota</taxon>
        <taxon>Sar</taxon>
        <taxon>Alveolata</taxon>
        <taxon>Dinophyceae</taxon>
        <taxon>Suessiales</taxon>
        <taxon>Symbiodiniaceae</taxon>
        <taxon>Cladocopium</taxon>
    </lineage>
</organism>
<dbReference type="InterPro" id="IPR002048">
    <property type="entry name" value="EF_hand_dom"/>
</dbReference>
<dbReference type="PROSITE" id="PS50222">
    <property type="entry name" value="EF_HAND_2"/>
    <property type="match status" value="2"/>
</dbReference>
<dbReference type="GO" id="GO:0005509">
    <property type="term" value="F:calcium ion binding"/>
    <property type="evidence" value="ECO:0007669"/>
    <property type="project" value="InterPro"/>
</dbReference>
<evidence type="ECO:0000313" key="9">
    <source>
        <dbReference type="Proteomes" id="UP001152797"/>
    </source>
</evidence>
<dbReference type="Pfam" id="PF13202">
    <property type="entry name" value="EF-hand_5"/>
    <property type="match status" value="1"/>
</dbReference>
<keyword evidence="9" id="KW-1185">Reference proteome</keyword>
<dbReference type="Pfam" id="PF13833">
    <property type="entry name" value="EF-hand_8"/>
    <property type="match status" value="1"/>
</dbReference>
<feature type="coiled-coil region" evidence="4">
    <location>
        <begin position="22"/>
        <end position="49"/>
    </location>
</feature>
<evidence type="ECO:0000256" key="2">
    <source>
        <dbReference type="ARBA" id="ARBA00022737"/>
    </source>
</evidence>
<dbReference type="SUPFAM" id="SSF47473">
    <property type="entry name" value="EF-hand"/>
    <property type="match status" value="1"/>
</dbReference>
<protein>
    <submittedName>
        <fullName evidence="8">Flap endonuclease 1</fullName>
    </submittedName>
</protein>
<evidence type="ECO:0000313" key="8">
    <source>
        <dbReference type="EMBL" id="CAL4777862.1"/>
    </source>
</evidence>
<keyword evidence="4" id="KW-0175">Coiled coil</keyword>
<name>A0A9P1CFH9_9DINO</name>
<evidence type="ECO:0000256" key="3">
    <source>
        <dbReference type="ARBA" id="ARBA00022837"/>
    </source>
</evidence>
<dbReference type="Proteomes" id="UP001152797">
    <property type="component" value="Unassembled WGS sequence"/>
</dbReference>
<feature type="domain" description="EF-hand" evidence="5">
    <location>
        <begin position="125"/>
        <end position="160"/>
    </location>
</feature>
<dbReference type="PROSITE" id="PS00018">
    <property type="entry name" value="EF_HAND_1"/>
    <property type="match status" value="3"/>
</dbReference>
<dbReference type="AlphaFoldDB" id="A0A9P1CFH9"/>
<dbReference type="EMBL" id="CAMXCT020001489">
    <property type="protein sequence ID" value="CAL1143925.1"/>
    <property type="molecule type" value="Genomic_DNA"/>
</dbReference>
<evidence type="ECO:0000256" key="1">
    <source>
        <dbReference type="ARBA" id="ARBA00022723"/>
    </source>
</evidence>
<evidence type="ECO:0000259" key="5">
    <source>
        <dbReference type="PROSITE" id="PS50222"/>
    </source>
</evidence>
<evidence type="ECO:0000313" key="6">
    <source>
        <dbReference type="EMBL" id="CAI3990550.1"/>
    </source>
</evidence>
<keyword evidence="2" id="KW-0677">Repeat</keyword>
<proteinExistence type="predicted"/>
<dbReference type="SMART" id="SM00054">
    <property type="entry name" value="EFh"/>
    <property type="match status" value="3"/>
</dbReference>
<reference evidence="6" key="1">
    <citation type="submission" date="2022-10" db="EMBL/GenBank/DDBJ databases">
        <authorList>
            <person name="Chen Y."/>
            <person name="Dougan E. K."/>
            <person name="Chan C."/>
            <person name="Rhodes N."/>
            <person name="Thang M."/>
        </authorList>
    </citation>
    <scope>NUCLEOTIDE SEQUENCE</scope>
</reference>
<evidence type="ECO:0000313" key="7">
    <source>
        <dbReference type="EMBL" id="CAL1143925.1"/>
    </source>
</evidence>
<gene>
    <name evidence="6" type="ORF">C1SCF055_LOCUS17530</name>
</gene>
<keyword evidence="8" id="KW-0540">Nuclease</keyword>
<comment type="caution">
    <text evidence="6">The sequence shown here is derived from an EMBL/GenBank/DDBJ whole genome shotgun (WGS) entry which is preliminary data.</text>
</comment>
<reference evidence="7" key="2">
    <citation type="submission" date="2024-04" db="EMBL/GenBank/DDBJ databases">
        <authorList>
            <person name="Chen Y."/>
            <person name="Shah S."/>
            <person name="Dougan E. K."/>
            <person name="Thang M."/>
            <person name="Chan C."/>
        </authorList>
    </citation>
    <scope>NUCLEOTIDE SEQUENCE [LARGE SCALE GENOMIC DNA]</scope>
</reference>
<dbReference type="PANTHER" id="PTHR45942">
    <property type="entry name" value="PROTEIN PHOSPATASE 3 REGULATORY SUBUNIT B ALPHA ISOFORM TYPE 1"/>
    <property type="match status" value="1"/>
</dbReference>